<accession>A0A6L2KA35</accession>
<dbReference type="Pfam" id="PF00665">
    <property type="entry name" value="rve"/>
    <property type="match status" value="1"/>
</dbReference>
<dbReference type="CDD" id="cd09272">
    <property type="entry name" value="RNase_HI_RT_Ty1"/>
    <property type="match status" value="1"/>
</dbReference>
<dbReference type="PANTHER" id="PTHR42648:SF21">
    <property type="entry name" value="CYSTEINE-RICH RLK (RECEPTOR-LIKE PROTEIN KINASE) 8"/>
    <property type="match status" value="1"/>
</dbReference>
<evidence type="ECO:0000256" key="1">
    <source>
        <dbReference type="ARBA" id="ARBA00022723"/>
    </source>
</evidence>
<dbReference type="SUPFAM" id="SSF53098">
    <property type="entry name" value="Ribonuclease H-like"/>
    <property type="match status" value="1"/>
</dbReference>
<dbReference type="InterPro" id="IPR012337">
    <property type="entry name" value="RNaseH-like_sf"/>
</dbReference>
<gene>
    <name evidence="4" type="ORF">Tci_016873</name>
</gene>
<protein>
    <recommendedName>
        <fullName evidence="3">Integrase catalytic domain-containing protein</fullName>
    </recommendedName>
</protein>
<dbReference type="GO" id="GO:0003676">
    <property type="term" value="F:nucleic acid binding"/>
    <property type="evidence" value="ECO:0007669"/>
    <property type="project" value="InterPro"/>
</dbReference>
<dbReference type="InterPro" id="IPR036397">
    <property type="entry name" value="RNaseH_sf"/>
</dbReference>
<evidence type="ECO:0000259" key="3">
    <source>
        <dbReference type="PROSITE" id="PS50994"/>
    </source>
</evidence>
<dbReference type="GO" id="GO:0015074">
    <property type="term" value="P:DNA integration"/>
    <property type="evidence" value="ECO:0007669"/>
    <property type="project" value="InterPro"/>
</dbReference>
<dbReference type="InterPro" id="IPR039537">
    <property type="entry name" value="Retrotran_Ty1/copia-like"/>
</dbReference>
<reference evidence="4" key="1">
    <citation type="journal article" date="2019" name="Sci. Rep.">
        <title>Draft genome of Tanacetum cinerariifolium, the natural source of mosquito coil.</title>
        <authorList>
            <person name="Yamashiro T."/>
            <person name="Shiraishi A."/>
            <person name="Satake H."/>
            <person name="Nakayama K."/>
        </authorList>
    </citation>
    <scope>NUCLEOTIDE SEQUENCE</scope>
</reference>
<dbReference type="SUPFAM" id="SSF56672">
    <property type="entry name" value="DNA/RNA polymerases"/>
    <property type="match status" value="1"/>
</dbReference>
<dbReference type="PANTHER" id="PTHR42648">
    <property type="entry name" value="TRANSPOSASE, PUTATIVE-RELATED"/>
    <property type="match status" value="1"/>
</dbReference>
<dbReference type="EMBL" id="BKCJ010001909">
    <property type="protein sequence ID" value="GEU44895.1"/>
    <property type="molecule type" value="Genomic_DNA"/>
</dbReference>
<keyword evidence="2" id="KW-0378">Hydrolase</keyword>
<dbReference type="Gene3D" id="3.30.420.10">
    <property type="entry name" value="Ribonuclease H-like superfamily/Ribonuclease H"/>
    <property type="match status" value="1"/>
</dbReference>
<organism evidence="4">
    <name type="scientific">Tanacetum cinerariifolium</name>
    <name type="common">Dalmatian daisy</name>
    <name type="synonym">Chrysanthemum cinerariifolium</name>
    <dbReference type="NCBI Taxonomy" id="118510"/>
    <lineage>
        <taxon>Eukaryota</taxon>
        <taxon>Viridiplantae</taxon>
        <taxon>Streptophyta</taxon>
        <taxon>Embryophyta</taxon>
        <taxon>Tracheophyta</taxon>
        <taxon>Spermatophyta</taxon>
        <taxon>Magnoliopsida</taxon>
        <taxon>eudicotyledons</taxon>
        <taxon>Gunneridae</taxon>
        <taxon>Pentapetalae</taxon>
        <taxon>asterids</taxon>
        <taxon>campanulids</taxon>
        <taxon>Asterales</taxon>
        <taxon>Asteraceae</taxon>
        <taxon>Asteroideae</taxon>
        <taxon>Anthemideae</taxon>
        <taxon>Anthemidinae</taxon>
        <taxon>Tanacetum</taxon>
    </lineage>
</organism>
<keyword evidence="1" id="KW-0479">Metal-binding</keyword>
<comment type="caution">
    <text evidence="4">The sequence shown here is derived from an EMBL/GenBank/DDBJ whole genome shotgun (WGS) entry which is preliminary data.</text>
</comment>
<dbReference type="InterPro" id="IPR001584">
    <property type="entry name" value="Integrase_cat-core"/>
</dbReference>
<sequence length="425" mass="48913">MGKIKKKSHKPKFEDTNQEKLYLLHMDLYGPMCVASVNGKKYILFIIDDYSRFTWAEFLASKDEATDFIIKFLKMIQVRLNATIRNIRTVTEFINQTLHSYYESVGISHETSVARTPQQNGIVETRNRTLVEAARTIQEAVWIFLAFTAHMNMIINHMDIKTTFLNGILREEVYVSQVDGFVDPDNPNHVYRLKKALYGLKQAPRAWYDLFSSFLLSHGFCKGTVDPTLFIRREAKDILLKSKLDEDPQGKSVDPTHYRGIVGTIMYLITIQPDVVYAECMCARYTRPTEKHLHAVKKSFDIYEEPLIRDCVLLAGHQKGKKSAAISSTKAEYIALSFCCAQVLWMSSQLTDNGLGFKNIPIYCDNKSVIALCCNNVQHSRSKHIDIRDHFIKEQVENGVVELYFVRMEYQLADIFTKALCQEQI</sequence>
<dbReference type="PROSITE" id="PS50994">
    <property type="entry name" value="INTEGRASE"/>
    <property type="match status" value="1"/>
</dbReference>
<dbReference type="AlphaFoldDB" id="A0A6L2KA35"/>
<dbReference type="InterPro" id="IPR013103">
    <property type="entry name" value="RVT_2"/>
</dbReference>
<dbReference type="GO" id="GO:0046872">
    <property type="term" value="F:metal ion binding"/>
    <property type="evidence" value="ECO:0007669"/>
    <property type="project" value="UniProtKB-KW"/>
</dbReference>
<evidence type="ECO:0000313" key="4">
    <source>
        <dbReference type="EMBL" id="GEU44895.1"/>
    </source>
</evidence>
<dbReference type="GO" id="GO:0016787">
    <property type="term" value="F:hydrolase activity"/>
    <property type="evidence" value="ECO:0007669"/>
    <property type="project" value="UniProtKB-KW"/>
</dbReference>
<feature type="domain" description="Integrase catalytic" evidence="3">
    <location>
        <begin position="7"/>
        <end position="178"/>
    </location>
</feature>
<evidence type="ECO:0000256" key="2">
    <source>
        <dbReference type="ARBA" id="ARBA00022801"/>
    </source>
</evidence>
<name>A0A6L2KA35_TANCI</name>
<dbReference type="InterPro" id="IPR043502">
    <property type="entry name" value="DNA/RNA_pol_sf"/>
</dbReference>
<proteinExistence type="predicted"/>
<dbReference type="Pfam" id="PF07727">
    <property type="entry name" value="RVT_2"/>
    <property type="match status" value="1"/>
</dbReference>